<dbReference type="PANTHER" id="PTHR24220">
    <property type="entry name" value="IMPORT ATP-BINDING PROTEIN"/>
    <property type="match status" value="1"/>
</dbReference>
<keyword evidence="3" id="KW-0067">ATP-binding</keyword>
<dbReference type="EMBL" id="ADVG01000002">
    <property type="protein sequence ID" value="EFH86487.1"/>
    <property type="molecule type" value="Genomic_DNA"/>
</dbReference>
<dbReference type="STRING" id="485913.Krac_7786"/>
<evidence type="ECO:0000256" key="2">
    <source>
        <dbReference type="ARBA" id="ARBA00022741"/>
    </source>
</evidence>
<dbReference type="InterPro" id="IPR017911">
    <property type="entry name" value="MacB-like_ATP-bd"/>
</dbReference>
<proteinExistence type="predicted"/>
<dbReference type="GO" id="GO:0022857">
    <property type="term" value="F:transmembrane transporter activity"/>
    <property type="evidence" value="ECO:0007669"/>
    <property type="project" value="UniProtKB-ARBA"/>
</dbReference>
<dbReference type="SUPFAM" id="SSF52540">
    <property type="entry name" value="P-loop containing nucleoside triphosphate hydrolases"/>
    <property type="match status" value="1"/>
</dbReference>
<dbReference type="RefSeq" id="WP_007910853.1">
    <property type="nucleotide sequence ID" value="NZ_ADVG01000002.1"/>
</dbReference>
<keyword evidence="2" id="KW-0547">Nucleotide-binding</keyword>
<dbReference type="GO" id="GO:0016887">
    <property type="term" value="F:ATP hydrolysis activity"/>
    <property type="evidence" value="ECO:0007669"/>
    <property type="project" value="InterPro"/>
</dbReference>
<evidence type="ECO:0000259" key="4">
    <source>
        <dbReference type="PROSITE" id="PS50893"/>
    </source>
</evidence>
<evidence type="ECO:0000256" key="3">
    <source>
        <dbReference type="ARBA" id="ARBA00022840"/>
    </source>
</evidence>
<dbReference type="FunCoup" id="D6TL37">
    <property type="interactions" value="131"/>
</dbReference>
<dbReference type="InterPro" id="IPR003439">
    <property type="entry name" value="ABC_transporter-like_ATP-bd"/>
</dbReference>
<evidence type="ECO:0000256" key="1">
    <source>
        <dbReference type="ARBA" id="ARBA00022448"/>
    </source>
</evidence>
<dbReference type="FunFam" id="3.40.50.300:FF:000032">
    <property type="entry name" value="Export ABC transporter ATP-binding protein"/>
    <property type="match status" value="1"/>
</dbReference>
<feature type="domain" description="ABC transporter" evidence="4">
    <location>
        <begin position="7"/>
        <end position="228"/>
    </location>
</feature>
<dbReference type="InterPro" id="IPR027417">
    <property type="entry name" value="P-loop_NTPase"/>
</dbReference>
<keyword evidence="6" id="KW-1185">Reference proteome</keyword>
<dbReference type="InterPro" id="IPR015854">
    <property type="entry name" value="ABC_transpr_LolD-like"/>
</dbReference>
<dbReference type="eggNOG" id="COG1136">
    <property type="taxonomic scope" value="Bacteria"/>
</dbReference>
<dbReference type="CDD" id="cd03255">
    <property type="entry name" value="ABC_MJ0796_LolCDE_FtsE"/>
    <property type="match status" value="1"/>
</dbReference>
<dbReference type="PANTHER" id="PTHR24220:SF86">
    <property type="entry name" value="ABC TRANSPORTER ABCH.1"/>
    <property type="match status" value="1"/>
</dbReference>
<comment type="caution">
    <text evidence="5">The sequence shown here is derived from an EMBL/GenBank/DDBJ whole genome shotgun (WGS) entry which is preliminary data.</text>
</comment>
<keyword evidence="1" id="KW-0813">Transport</keyword>
<dbReference type="InterPro" id="IPR017871">
    <property type="entry name" value="ABC_transporter-like_CS"/>
</dbReference>
<dbReference type="AlphaFoldDB" id="D6TL37"/>
<evidence type="ECO:0000313" key="5">
    <source>
        <dbReference type="EMBL" id="EFH86487.1"/>
    </source>
</evidence>
<name>D6TL37_KTERA</name>
<dbReference type="Gene3D" id="3.40.50.300">
    <property type="entry name" value="P-loop containing nucleotide triphosphate hydrolases"/>
    <property type="match status" value="1"/>
</dbReference>
<organism evidence="5 6">
    <name type="scientific">Ktedonobacter racemifer DSM 44963</name>
    <dbReference type="NCBI Taxonomy" id="485913"/>
    <lineage>
        <taxon>Bacteria</taxon>
        <taxon>Bacillati</taxon>
        <taxon>Chloroflexota</taxon>
        <taxon>Ktedonobacteria</taxon>
        <taxon>Ktedonobacterales</taxon>
        <taxon>Ktedonobacteraceae</taxon>
        <taxon>Ktedonobacter</taxon>
    </lineage>
</organism>
<dbReference type="GO" id="GO:0005886">
    <property type="term" value="C:plasma membrane"/>
    <property type="evidence" value="ECO:0007669"/>
    <property type="project" value="TreeGrafter"/>
</dbReference>
<dbReference type="GO" id="GO:0005524">
    <property type="term" value="F:ATP binding"/>
    <property type="evidence" value="ECO:0007669"/>
    <property type="project" value="UniProtKB-KW"/>
</dbReference>
<dbReference type="InParanoid" id="D6TL37"/>
<accession>D6TL37</accession>
<gene>
    <name evidence="5" type="ORF">Krac_7786</name>
</gene>
<dbReference type="SMART" id="SM00382">
    <property type="entry name" value="AAA"/>
    <property type="match status" value="1"/>
</dbReference>
<evidence type="ECO:0000313" key="6">
    <source>
        <dbReference type="Proteomes" id="UP000004508"/>
    </source>
</evidence>
<dbReference type="Pfam" id="PF00005">
    <property type="entry name" value="ABC_tran"/>
    <property type="match status" value="1"/>
</dbReference>
<protein>
    <submittedName>
        <fullName evidence="5">ABC transporter related protein</fullName>
    </submittedName>
</protein>
<dbReference type="OrthoDB" id="9804270at2"/>
<dbReference type="PROSITE" id="PS50893">
    <property type="entry name" value="ABC_TRANSPORTER_2"/>
    <property type="match status" value="1"/>
</dbReference>
<dbReference type="InterPro" id="IPR003593">
    <property type="entry name" value="AAA+_ATPase"/>
</dbReference>
<dbReference type="Proteomes" id="UP000004508">
    <property type="component" value="Unassembled WGS sequence"/>
</dbReference>
<reference evidence="5 6" key="1">
    <citation type="journal article" date="2011" name="Stand. Genomic Sci.">
        <title>Non-contiguous finished genome sequence and contextual data of the filamentous soil bacterium Ktedonobacter racemifer type strain (SOSP1-21).</title>
        <authorList>
            <person name="Chang Y.J."/>
            <person name="Land M."/>
            <person name="Hauser L."/>
            <person name="Chertkov O."/>
            <person name="Del Rio T.G."/>
            <person name="Nolan M."/>
            <person name="Copeland A."/>
            <person name="Tice H."/>
            <person name="Cheng J.F."/>
            <person name="Lucas S."/>
            <person name="Han C."/>
            <person name="Goodwin L."/>
            <person name="Pitluck S."/>
            <person name="Ivanova N."/>
            <person name="Ovchinikova G."/>
            <person name="Pati A."/>
            <person name="Chen A."/>
            <person name="Palaniappan K."/>
            <person name="Mavromatis K."/>
            <person name="Liolios K."/>
            <person name="Brettin T."/>
            <person name="Fiebig A."/>
            <person name="Rohde M."/>
            <person name="Abt B."/>
            <person name="Goker M."/>
            <person name="Detter J.C."/>
            <person name="Woyke T."/>
            <person name="Bristow J."/>
            <person name="Eisen J.A."/>
            <person name="Markowitz V."/>
            <person name="Hugenholtz P."/>
            <person name="Kyrpides N.C."/>
            <person name="Klenk H.P."/>
            <person name="Lapidus A."/>
        </authorList>
    </citation>
    <scope>NUCLEOTIDE SEQUENCE [LARGE SCALE GENOMIC DNA]</scope>
    <source>
        <strain evidence="6">DSM 44963</strain>
    </source>
</reference>
<dbReference type="GO" id="GO:0098796">
    <property type="term" value="C:membrane protein complex"/>
    <property type="evidence" value="ECO:0007669"/>
    <property type="project" value="UniProtKB-ARBA"/>
</dbReference>
<sequence length="228" mass="25124">MNTTPIIEAQHVKKTYRLGQQRIEALGDINLSVARGEMVAIMGQSGSGKTTLLNCLSGLDTIDEGEIAIAGQNLRDLSDNARTSFRARHMGFIFQDFNLLPVLSAVENVELPLLVARVPARQARKRALEMLELVGLGQRALHRPAELSGGQRQRVTIARALTNNPAIVWADEPTGNLDSETAQEILQLLVTLNQTQQQTFVLVTHAQEIGAMADRLINMRDGRIVREK</sequence>
<dbReference type="PROSITE" id="PS00211">
    <property type="entry name" value="ABC_TRANSPORTER_1"/>
    <property type="match status" value="1"/>
</dbReference>